<feature type="domain" description="ABC-three component systems C-terminal" evidence="1">
    <location>
        <begin position="241"/>
        <end position="369"/>
    </location>
</feature>
<dbReference type="Proteomes" id="UP001602089">
    <property type="component" value="Unassembled WGS sequence"/>
</dbReference>
<dbReference type="Pfam" id="PF20282">
    <property type="entry name" value="CTD6"/>
    <property type="match status" value="1"/>
</dbReference>
<evidence type="ECO:0000313" key="3">
    <source>
        <dbReference type="Proteomes" id="UP001602089"/>
    </source>
</evidence>
<sequence length="373" mass="41542">MSFGMLEVSVTGSTAVLADVPVPSPVIAGVSFGGPPISPMGRISLYTADDWEEFVREWVQGLKASYVQIKRFGGAGDRGADIAAFKTVAGMEGPWDCFQCKHYDRSLGFAAAWPEILKVFVSVLDGRYTMPDTYHFAAPKGCSTQFNVQLSQPTKLKQDFLDKLKDPKVAKKVGKEVLSAARLADVENLARVTDFSLFRSVELAEMLDVHRETCWYAYRFATMPAPRPGPEPVPPALSDHETRYIEQLLAVYAERHPELGLQTDSVSSDATVGAHFRRQRERFYRAEQLRVYARDAVPPGTFDQLQNEIHEGVIDTAEADHENGFQRLNKVLDLVGTLDLNRHTLISVAGIEDRKGICHQLANDDRLTWVPQS</sequence>
<evidence type="ECO:0000313" key="2">
    <source>
        <dbReference type="EMBL" id="MFF4026305.1"/>
    </source>
</evidence>
<evidence type="ECO:0000259" key="1">
    <source>
        <dbReference type="Pfam" id="PF20282"/>
    </source>
</evidence>
<gene>
    <name evidence="2" type="ORF">ACFYY5_25990</name>
</gene>
<organism evidence="2 3">
    <name type="scientific">Nocardia elegans</name>
    <dbReference type="NCBI Taxonomy" id="300029"/>
    <lineage>
        <taxon>Bacteria</taxon>
        <taxon>Bacillati</taxon>
        <taxon>Actinomycetota</taxon>
        <taxon>Actinomycetes</taxon>
        <taxon>Mycobacteriales</taxon>
        <taxon>Nocardiaceae</taxon>
        <taxon>Nocardia</taxon>
    </lineage>
</organism>
<reference evidence="2 3" key="1">
    <citation type="submission" date="2024-10" db="EMBL/GenBank/DDBJ databases">
        <title>The Natural Products Discovery Center: Release of the First 8490 Sequenced Strains for Exploring Actinobacteria Biosynthetic Diversity.</title>
        <authorList>
            <person name="Kalkreuter E."/>
            <person name="Kautsar S.A."/>
            <person name="Yang D."/>
            <person name="Bader C.D."/>
            <person name="Teijaro C.N."/>
            <person name="Fluegel L."/>
            <person name="Davis C.M."/>
            <person name="Simpson J.R."/>
            <person name="Lauterbach L."/>
            <person name="Steele A.D."/>
            <person name="Gui C."/>
            <person name="Meng S."/>
            <person name="Li G."/>
            <person name="Viehrig K."/>
            <person name="Ye F."/>
            <person name="Su P."/>
            <person name="Kiefer A.F."/>
            <person name="Nichols A."/>
            <person name="Cepeda A.J."/>
            <person name="Yan W."/>
            <person name="Fan B."/>
            <person name="Jiang Y."/>
            <person name="Adhikari A."/>
            <person name="Zheng C.-J."/>
            <person name="Schuster L."/>
            <person name="Cowan T.M."/>
            <person name="Smanski M.J."/>
            <person name="Chevrette M.G."/>
            <person name="De Carvalho L.P.S."/>
            <person name="Shen B."/>
        </authorList>
    </citation>
    <scope>NUCLEOTIDE SEQUENCE [LARGE SCALE GENOMIC DNA]</scope>
    <source>
        <strain evidence="2 3">NPDC001867</strain>
    </source>
</reference>
<accession>A0ABW6TMY7</accession>
<name>A0ABW6TMY7_9NOCA</name>
<dbReference type="EMBL" id="JBIATK010000010">
    <property type="protein sequence ID" value="MFF4026305.1"/>
    <property type="molecule type" value="Genomic_DNA"/>
</dbReference>
<proteinExistence type="predicted"/>
<dbReference type="InterPro" id="IPR046914">
    <property type="entry name" value="ABC-3C_CTD6"/>
</dbReference>
<keyword evidence="3" id="KW-1185">Reference proteome</keyword>
<protein>
    <submittedName>
        <fullName evidence="2">ABC-three component system protein</fullName>
    </submittedName>
</protein>
<comment type="caution">
    <text evidence="2">The sequence shown here is derived from an EMBL/GenBank/DDBJ whole genome shotgun (WGS) entry which is preliminary data.</text>
</comment>
<dbReference type="RefSeq" id="WP_387131669.1">
    <property type="nucleotide sequence ID" value="NZ_JBIATK010000010.1"/>
</dbReference>